<feature type="domain" description="Glycosyltransferase subfamily 4-like N-terminal" evidence="2">
    <location>
        <begin position="15"/>
        <end position="188"/>
    </location>
</feature>
<evidence type="ECO:0000313" key="3">
    <source>
        <dbReference type="EMBL" id="BAI60216.1"/>
    </source>
</evidence>
<dbReference type="InterPro" id="IPR001296">
    <property type="entry name" value="Glyco_trans_1"/>
</dbReference>
<keyword evidence="4" id="KW-1185">Reference proteome</keyword>
<organism evidence="3 4">
    <name type="scientific">Methanocella paludicola (strain DSM 17711 / JCM 13418 / NBRC 101707 / SANAE)</name>
    <dbReference type="NCBI Taxonomy" id="304371"/>
    <lineage>
        <taxon>Archaea</taxon>
        <taxon>Methanobacteriati</taxon>
        <taxon>Methanobacteriota</taxon>
        <taxon>Stenosarchaea group</taxon>
        <taxon>Methanomicrobia</taxon>
        <taxon>Methanocellales</taxon>
        <taxon>Methanocellaceae</taxon>
        <taxon>Methanocella</taxon>
    </lineage>
</organism>
<gene>
    <name evidence="3" type="ordered locus">MCP_0144</name>
</gene>
<dbReference type="Proteomes" id="UP000001882">
    <property type="component" value="Chromosome"/>
</dbReference>
<dbReference type="EMBL" id="AP011532">
    <property type="protein sequence ID" value="BAI60216.1"/>
    <property type="molecule type" value="Genomic_DNA"/>
</dbReference>
<dbReference type="CAZy" id="GT4">
    <property type="family name" value="Glycosyltransferase Family 4"/>
</dbReference>
<dbReference type="GO" id="GO:0016758">
    <property type="term" value="F:hexosyltransferase activity"/>
    <property type="evidence" value="ECO:0007669"/>
    <property type="project" value="TreeGrafter"/>
</dbReference>
<evidence type="ECO:0000259" key="1">
    <source>
        <dbReference type="Pfam" id="PF00534"/>
    </source>
</evidence>
<evidence type="ECO:0000313" key="4">
    <source>
        <dbReference type="Proteomes" id="UP000001882"/>
    </source>
</evidence>
<dbReference type="GeneID" id="8680298"/>
<dbReference type="PATRIC" id="fig|304371.9.peg.150"/>
<dbReference type="SUPFAM" id="SSF53756">
    <property type="entry name" value="UDP-Glycosyltransferase/glycogen phosphorylase"/>
    <property type="match status" value="1"/>
</dbReference>
<protein>
    <submittedName>
        <fullName evidence="3">Glycosyltransferase</fullName>
    </submittedName>
</protein>
<dbReference type="InterPro" id="IPR028098">
    <property type="entry name" value="Glyco_trans_4-like_N"/>
</dbReference>
<reference evidence="3 4" key="2">
    <citation type="journal article" date="2008" name="Int. J. Syst. Evol. Microbiol.">
        <title>Methanocella paludicola gen. nov., sp. nov., a methane-producing archaeon, the first isolate of the lineage 'Rice Cluster I', and proposal of the new archaeal order Methanocellales ord. nov.</title>
        <authorList>
            <person name="Sakai S."/>
            <person name="Imachi H."/>
            <person name="Hanada S."/>
            <person name="Ohashi A."/>
            <person name="Harada H."/>
            <person name="Kamagata Y."/>
        </authorList>
    </citation>
    <scope>NUCLEOTIDE SEQUENCE [LARGE SCALE GENOMIC DNA]</scope>
    <source>
        <strain evidence="4">DSM 17711 / JCM 13418 / NBRC 101707 / SANAE</strain>
    </source>
</reference>
<reference evidence="4" key="3">
    <citation type="journal article" date="2011" name="PLoS ONE">
        <title>Genome sequence of a mesophilic hydrogenotrophic methanogen Methanocella paludicola, the first cultivated representative of the order Methanocellales.</title>
        <authorList>
            <person name="Sakai S."/>
            <person name="Takaki Y."/>
            <person name="Shimamura S."/>
            <person name="Sekine M."/>
            <person name="Tajima T."/>
            <person name="Kosugi H."/>
            <person name="Ichikawa N."/>
            <person name="Tasumi E."/>
            <person name="Hiraki A.T."/>
            <person name="Shimizu A."/>
            <person name="Kato Y."/>
            <person name="Nishiko R."/>
            <person name="Mori K."/>
            <person name="Fujita N."/>
            <person name="Imachi H."/>
            <person name="Takai K."/>
        </authorList>
    </citation>
    <scope>NUCLEOTIDE SEQUENCE [LARGE SCALE GENOMIC DNA]</scope>
    <source>
        <strain evidence="4">DSM 17711 / JCM 13418 / NBRC 101707 / SANAE</strain>
    </source>
</reference>
<dbReference type="AlphaFoldDB" id="D1YUU4"/>
<dbReference type="KEGG" id="mpd:MCP_0144"/>
<reference evidence="3 4" key="1">
    <citation type="journal article" date="2007" name="Appl. Environ. Microbiol.">
        <title>Isolation of key methanogens for global methane emission from rice paddy fields: a novel isolate affiliated with the clone cluster rice cluster I.</title>
        <authorList>
            <person name="Sakai S."/>
            <person name="Imachi H."/>
            <person name="Sekiguchi Y."/>
            <person name="Ohashi A."/>
            <person name="Harada H."/>
            <person name="Kamagata Y."/>
        </authorList>
    </citation>
    <scope>NUCLEOTIDE SEQUENCE [LARGE SCALE GENOMIC DNA]</scope>
    <source>
        <strain evidence="4">DSM 17711 / JCM 13418 / NBRC 101707 / SANAE</strain>
    </source>
</reference>
<proteinExistence type="predicted"/>
<dbReference type="CDD" id="cd03801">
    <property type="entry name" value="GT4_PimA-like"/>
    <property type="match status" value="1"/>
</dbReference>
<evidence type="ECO:0000259" key="2">
    <source>
        <dbReference type="Pfam" id="PF13439"/>
    </source>
</evidence>
<sequence>MKVCLVNALFHPFSGGVEKHMLELSRELVKQDVDVTIVTARIEGTPAYEEMDGVKVHRVPCLSVKVPGLYPPPFVMSPFFALYLKRLDDENGFDIIHLQNRFFVDFDTAALYARLKKKPFMMTIHNARPLGISLPISVFGSAYDWAIGRWPFAMADRIIAVSEWVKYDIARYRIDERKIVPVHNGINVGSFRPTAATNVRKQYGIDGPMLLFVGRMITQKGVPYLIDAMPLVLEKHPDTKLLLVGRGNALESLKKKVGAMGLEKSVIFSGYMTEDMLKETYGTCDMFVLPSVWEVLPIAILEAMSSSKPVVCTNAGGNAELVKDGYNGYVVPMRSPEALADRINDLLDDPEKMKSMGCAGRRRAEDEFDWKLIASKTKHVYEDLLMEKKNGGRKNNRYYPHVNVT</sequence>
<dbReference type="InParanoid" id="D1YUU4"/>
<dbReference type="eggNOG" id="arCOG01403">
    <property type="taxonomic scope" value="Archaea"/>
</dbReference>
<dbReference type="OrthoDB" id="132546at2157"/>
<dbReference type="Pfam" id="PF13439">
    <property type="entry name" value="Glyco_transf_4"/>
    <property type="match status" value="1"/>
</dbReference>
<dbReference type="Pfam" id="PF00534">
    <property type="entry name" value="Glycos_transf_1"/>
    <property type="match status" value="1"/>
</dbReference>
<accession>D1YUU4</accession>
<dbReference type="Gene3D" id="3.40.50.2000">
    <property type="entry name" value="Glycogen Phosphorylase B"/>
    <property type="match status" value="2"/>
</dbReference>
<dbReference type="STRING" id="304371.MCP_0144"/>
<feature type="domain" description="Glycosyl transferase family 1" evidence="1">
    <location>
        <begin position="200"/>
        <end position="362"/>
    </location>
</feature>
<dbReference type="PANTHER" id="PTHR45947:SF3">
    <property type="entry name" value="SULFOQUINOVOSYL TRANSFERASE SQD2"/>
    <property type="match status" value="1"/>
</dbReference>
<name>D1YUU4_METPS</name>
<dbReference type="RefSeq" id="WP_012898896.1">
    <property type="nucleotide sequence ID" value="NC_013665.1"/>
</dbReference>
<dbReference type="PANTHER" id="PTHR45947">
    <property type="entry name" value="SULFOQUINOVOSYL TRANSFERASE SQD2"/>
    <property type="match status" value="1"/>
</dbReference>
<dbReference type="InterPro" id="IPR050194">
    <property type="entry name" value="Glycosyltransferase_grp1"/>
</dbReference>